<proteinExistence type="predicted"/>
<organism evidence="2 3">
    <name type="scientific">Mytilus edulis</name>
    <name type="common">Blue mussel</name>
    <dbReference type="NCBI Taxonomy" id="6550"/>
    <lineage>
        <taxon>Eukaryota</taxon>
        <taxon>Metazoa</taxon>
        <taxon>Spiralia</taxon>
        <taxon>Lophotrochozoa</taxon>
        <taxon>Mollusca</taxon>
        <taxon>Bivalvia</taxon>
        <taxon>Autobranchia</taxon>
        <taxon>Pteriomorphia</taxon>
        <taxon>Mytilida</taxon>
        <taxon>Mytiloidea</taxon>
        <taxon>Mytilidae</taxon>
        <taxon>Mytilinae</taxon>
        <taxon>Mytilus</taxon>
    </lineage>
</organism>
<dbReference type="OrthoDB" id="10436466at2759"/>
<reference evidence="2" key="1">
    <citation type="submission" date="2021-03" db="EMBL/GenBank/DDBJ databases">
        <authorList>
            <person name="Bekaert M."/>
        </authorList>
    </citation>
    <scope>NUCLEOTIDE SEQUENCE</scope>
</reference>
<evidence type="ECO:0000313" key="2">
    <source>
        <dbReference type="EMBL" id="CAG2215558.1"/>
    </source>
</evidence>
<name>A0A8S3S8C6_MYTED</name>
<accession>A0A8S3S8C6</accession>
<keyword evidence="3" id="KW-1185">Reference proteome</keyword>
<feature type="transmembrane region" description="Helical" evidence="1">
    <location>
        <begin position="118"/>
        <end position="141"/>
    </location>
</feature>
<dbReference type="EMBL" id="CAJPWZ010001447">
    <property type="protein sequence ID" value="CAG2215558.1"/>
    <property type="molecule type" value="Genomic_DNA"/>
</dbReference>
<gene>
    <name evidence="2" type="ORF">MEDL_29297</name>
</gene>
<evidence type="ECO:0000313" key="3">
    <source>
        <dbReference type="Proteomes" id="UP000683360"/>
    </source>
</evidence>
<keyword evidence="1" id="KW-0472">Membrane</keyword>
<evidence type="ECO:0000256" key="1">
    <source>
        <dbReference type="SAM" id="Phobius"/>
    </source>
</evidence>
<dbReference type="Proteomes" id="UP000683360">
    <property type="component" value="Unassembled WGS sequence"/>
</dbReference>
<sequence length="272" mass="31722">MLDKVEYDIQHLESPTCKEEFKMILLNGPFGVELNYILRRATRLCVWGGPSFTRNRSIVTEAKKKITSYACEELGKEIIETVVHNLKFQLGSDNFDVFGVICQHIYLEDFKTTILKHILLILLNLFLGWVINVVLILIAGVNINSDAFRNDLARNMYDQIYQNKDKIISEVVDEICSTALQKYKDLEESLTIAGEELHNIIIENGKDKIENEFRRITKINERITDCKFEHGSLKIYARGYEKYYTEIKEFVDTYYRPDVVTEIIMDKKNEGR</sequence>
<keyword evidence="1" id="KW-1133">Transmembrane helix</keyword>
<dbReference type="AlphaFoldDB" id="A0A8S3S8C6"/>
<protein>
    <submittedName>
        <fullName evidence="2">SMC4</fullName>
    </submittedName>
</protein>
<keyword evidence="1" id="KW-0812">Transmembrane</keyword>
<comment type="caution">
    <text evidence="2">The sequence shown here is derived from an EMBL/GenBank/DDBJ whole genome shotgun (WGS) entry which is preliminary data.</text>
</comment>